<proteinExistence type="predicted"/>
<evidence type="ECO:0000313" key="2">
    <source>
        <dbReference type="EMBL" id="QBB70408.1"/>
    </source>
</evidence>
<organism evidence="2 3">
    <name type="scientific">Pseudolysobacter antarcticus</name>
    <dbReference type="NCBI Taxonomy" id="2511995"/>
    <lineage>
        <taxon>Bacteria</taxon>
        <taxon>Pseudomonadati</taxon>
        <taxon>Pseudomonadota</taxon>
        <taxon>Gammaproteobacteria</taxon>
        <taxon>Lysobacterales</taxon>
        <taxon>Rhodanobacteraceae</taxon>
        <taxon>Pseudolysobacter</taxon>
    </lineage>
</organism>
<keyword evidence="3" id="KW-1185">Reference proteome</keyword>
<dbReference type="EMBL" id="CP035704">
    <property type="protein sequence ID" value="QBB70408.1"/>
    <property type="molecule type" value="Genomic_DNA"/>
</dbReference>
<accession>A0A411HIS8</accession>
<feature type="domain" description="DUF403" evidence="1">
    <location>
        <begin position="1"/>
        <end position="314"/>
    </location>
</feature>
<name>A0A411HIS8_9GAMM</name>
<dbReference type="InterPro" id="IPR051680">
    <property type="entry name" value="ATP-dep_Glu-Cys_Ligase-2"/>
</dbReference>
<evidence type="ECO:0000259" key="1">
    <source>
        <dbReference type="Pfam" id="PF04168"/>
    </source>
</evidence>
<dbReference type="PANTHER" id="PTHR34595">
    <property type="entry name" value="BLR5612 PROTEIN"/>
    <property type="match status" value="1"/>
</dbReference>
<sequence>MLCRTANELYWMSRHIERAENTARLIDLTQRIALLPERFERGAAGVTVWGKALEAFGIEKEYARLYGAVNAQKVLRFMIFDALNPSSIYSCLQSARESARSQRGAITAEMYEDLNSSWLSIRALSWEQLVSDGLQVFLDRVKQRSASFRGITIGTMGRDEAYHFLSLGTFIERADCTVRLLDIKYSVPGAGDKHEVRNAVDYYQWSSMLHAISAFETYRRIYKDTVRPKRVAELLILREDMPRSLVVCTVAIHNILSSLVHGERAEVVRQAGALAAELRYGRIDAILEQGMQTYLDGYIERLYLLADEVNREFMTSTDRIAA</sequence>
<reference evidence="2 3" key="1">
    <citation type="submission" date="2019-01" db="EMBL/GenBank/DDBJ databases">
        <title>Pseudolysobacter antarctica gen. nov., sp. nov., isolated from Fildes Peninsula, Antarctica.</title>
        <authorList>
            <person name="Wei Z."/>
            <person name="Peng F."/>
        </authorList>
    </citation>
    <scope>NUCLEOTIDE SEQUENCE [LARGE SCALE GENOMIC DNA]</scope>
    <source>
        <strain evidence="2 3">AQ6-296</strain>
    </source>
</reference>
<evidence type="ECO:0000313" key="3">
    <source>
        <dbReference type="Proteomes" id="UP000291562"/>
    </source>
</evidence>
<dbReference type="InterPro" id="IPR007296">
    <property type="entry name" value="DUF403"/>
</dbReference>
<dbReference type="Pfam" id="PF04168">
    <property type="entry name" value="Alpha-E"/>
    <property type="match status" value="1"/>
</dbReference>
<dbReference type="Proteomes" id="UP000291562">
    <property type="component" value="Chromosome"/>
</dbReference>
<protein>
    <submittedName>
        <fullName evidence="2">Alpha-E domain-containing protein</fullName>
    </submittedName>
</protein>
<dbReference type="PANTHER" id="PTHR34595:SF7">
    <property type="entry name" value="SLL1039 PROTEIN"/>
    <property type="match status" value="1"/>
</dbReference>
<dbReference type="OrthoDB" id="9803532at2"/>
<dbReference type="AlphaFoldDB" id="A0A411HIS8"/>
<dbReference type="KEGG" id="xbc:ELE36_08525"/>
<gene>
    <name evidence="2" type="ORF">ELE36_08525</name>
</gene>
<dbReference type="RefSeq" id="WP_129832666.1">
    <property type="nucleotide sequence ID" value="NZ_CP035704.1"/>
</dbReference>